<sequence length="263" mass="29520">MGKVLLTGAAGGLGTVLTKALKDEFDLVLTNRSEPEEPVEGVPFIKADLNDYEAIEAIFKEHDIETVLHFGGLPVENEFEAILDANLRGTYHVYEAARLHGVKRVVYASSIHAVGFLDARNAPYDIHTETRPDTFYGLSKVYNEDMGKLYHDKFGLEVVNLRICGCVEEPDSKEHLMIWLSYNDLIQLVKKSITAEINNVVTIYGISANTRSFFHVDPENPLGYKPQDNAEDYVHKLPASFGHEDDRKFVGGHHFVREDAVDN</sequence>
<dbReference type="InterPro" id="IPR001509">
    <property type="entry name" value="Epimerase_deHydtase"/>
</dbReference>
<comment type="caution">
    <text evidence="3">The sequence shown here is derived from an EMBL/GenBank/DDBJ whole genome shotgun (WGS) entry which is preliminary data.</text>
</comment>
<dbReference type="PATRIC" id="fig|220754.4.peg.285"/>
<proteinExistence type="inferred from homology"/>
<dbReference type="InterPro" id="IPR036291">
    <property type="entry name" value="NAD(P)-bd_dom_sf"/>
</dbReference>
<dbReference type="PANTHER" id="PTHR42687">
    <property type="entry name" value="L-THREONINE 3-DEHYDROGENASE"/>
    <property type="match status" value="1"/>
</dbReference>
<dbReference type="GO" id="GO:0006567">
    <property type="term" value="P:L-threonine catabolic process"/>
    <property type="evidence" value="ECO:0007669"/>
    <property type="project" value="TreeGrafter"/>
</dbReference>
<keyword evidence="4" id="KW-1185">Reference proteome</keyword>
<evidence type="ECO:0000313" key="3">
    <source>
        <dbReference type="EMBL" id="KIL52951.1"/>
    </source>
</evidence>
<dbReference type="EMBL" id="JXRR01000001">
    <property type="protein sequence ID" value="KIL52951.1"/>
    <property type="molecule type" value="Genomic_DNA"/>
</dbReference>
<comment type="similarity">
    <text evidence="1">Belongs to the NAD(P)-dependent epimerase/dehydratase family.</text>
</comment>
<evidence type="ECO:0000313" key="4">
    <source>
        <dbReference type="Proteomes" id="UP000031972"/>
    </source>
</evidence>
<dbReference type="Pfam" id="PF01370">
    <property type="entry name" value="Epimerase"/>
    <property type="match status" value="1"/>
</dbReference>
<feature type="domain" description="NAD-dependent epimerase/dehydratase" evidence="2">
    <location>
        <begin position="4"/>
        <end position="167"/>
    </location>
</feature>
<dbReference type="Proteomes" id="UP000031972">
    <property type="component" value="Unassembled WGS sequence"/>
</dbReference>
<dbReference type="PANTHER" id="PTHR42687:SF1">
    <property type="entry name" value="L-THREONINE 3-DEHYDROGENASE, MITOCHONDRIAL"/>
    <property type="match status" value="1"/>
</dbReference>
<dbReference type="SUPFAM" id="SSF51735">
    <property type="entry name" value="NAD(P)-binding Rossmann-fold domains"/>
    <property type="match status" value="1"/>
</dbReference>
<protein>
    <recommendedName>
        <fullName evidence="2">NAD-dependent epimerase/dehydratase domain-containing protein</fullName>
    </recommendedName>
</protein>
<dbReference type="GO" id="GO:0008743">
    <property type="term" value="F:L-threonine 3-dehydrogenase activity"/>
    <property type="evidence" value="ECO:0007669"/>
    <property type="project" value="TreeGrafter"/>
</dbReference>
<dbReference type="RefSeq" id="WP_052476650.1">
    <property type="nucleotide sequence ID" value="NZ_JXRR01000001.1"/>
</dbReference>
<reference evidence="3 4" key="1">
    <citation type="submission" date="2015-01" db="EMBL/GenBank/DDBJ databases">
        <title>Jeotgalibacillus campisalis genome sequencing.</title>
        <authorList>
            <person name="Goh K.M."/>
            <person name="Chan K.-G."/>
            <person name="Yaakop A.S."/>
            <person name="Ee R."/>
            <person name="Gan H.M."/>
            <person name="Chan C.S."/>
        </authorList>
    </citation>
    <scope>NUCLEOTIDE SEQUENCE [LARGE SCALE GENOMIC DNA]</scope>
    <source>
        <strain evidence="3 4">SF-57</strain>
    </source>
</reference>
<dbReference type="Gene3D" id="3.40.50.720">
    <property type="entry name" value="NAD(P)-binding Rossmann-like Domain"/>
    <property type="match status" value="1"/>
</dbReference>
<organism evidence="3 4">
    <name type="scientific">Jeotgalibacillus campisalis</name>
    <dbReference type="NCBI Taxonomy" id="220754"/>
    <lineage>
        <taxon>Bacteria</taxon>
        <taxon>Bacillati</taxon>
        <taxon>Bacillota</taxon>
        <taxon>Bacilli</taxon>
        <taxon>Bacillales</taxon>
        <taxon>Caryophanaceae</taxon>
        <taxon>Jeotgalibacillus</taxon>
    </lineage>
</organism>
<evidence type="ECO:0000256" key="1">
    <source>
        <dbReference type="ARBA" id="ARBA00007637"/>
    </source>
</evidence>
<evidence type="ECO:0000259" key="2">
    <source>
        <dbReference type="Pfam" id="PF01370"/>
    </source>
</evidence>
<accession>A0A0C2W8N1</accession>
<dbReference type="AlphaFoldDB" id="A0A0C2W8N1"/>
<gene>
    <name evidence="3" type="ORF">KR50_02800</name>
</gene>
<name>A0A0C2W8N1_9BACL</name>
<dbReference type="InterPro" id="IPR051225">
    <property type="entry name" value="NAD(P)_epim/dehydratase"/>
</dbReference>